<dbReference type="InterPro" id="IPR018062">
    <property type="entry name" value="HTH_AraC-typ_CS"/>
</dbReference>
<dbReference type="EMBL" id="AORV01000049">
    <property type="protein sequence ID" value="EMS70695.1"/>
    <property type="molecule type" value="Genomic_DNA"/>
</dbReference>
<evidence type="ECO:0000256" key="1">
    <source>
        <dbReference type="ARBA" id="ARBA00023015"/>
    </source>
</evidence>
<dbReference type="PATRIC" id="fig|1195236.3.peg.3758"/>
<reference evidence="6 7" key="1">
    <citation type="journal article" date="2013" name="Genome Announc.">
        <title>Draft Genome Sequence of the Cellulolytic, Mesophilic, Anaerobic Bacterium Clostridium termitidis Strain CT1112 (DSM 5398).</title>
        <authorList>
            <person name="Lal S."/>
            <person name="Ramachandran U."/>
            <person name="Zhang X."/>
            <person name="Munir R."/>
            <person name="Sparling R."/>
            <person name="Levin D.B."/>
        </authorList>
    </citation>
    <scope>NUCLEOTIDE SEQUENCE [LARGE SCALE GENOMIC DNA]</scope>
    <source>
        <strain evidence="6 7">CT1112</strain>
    </source>
</reference>
<organism evidence="6 7">
    <name type="scientific">Ruminiclostridium cellobioparum subsp. termitidis CT1112</name>
    <dbReference type="NCBI Taxonomy" id="1195236"/>
    <lineage>
        <taxon>Bacteria</taxon>
        <taxon>Bacillati</taxon>
        <taxon>Bacillota</taxon>
        <taxon>Clostridia</taxon>
        <taxon>Eubacteriales</taxon>
        <taxon>Oscillospiraceae</taxon>
        <taxon>Ruminiclostridium</taxon>
    </lineage>
</organism>
<feature type="transmembrane region" description="Helical" evidence="4">
    <location>
        <begin position="12"/>
        <end position="36"/>
    </location>
</feature>
<proteinExistence type="predicted"/>
<keyword evidence="7" id="KW-1185">Reference proteome</keyword>
<dbReference type="AlphaFoldDB" id="S0FGN1"/>
<keyword evidence="4" id="KW-0812">Transmembrane</keyword>
<dbReference type="PROSITE" id="PS00041">
    <property type="entry name" value="HTH_ARAC_FAMILY_1"/>
    <property type="match status" value="1"/>
</dbReference>
<keyword evidence="1" id="KW-0805">Transcription regulation</keyword>
<keyword evidence="3" id="KW-0804">Transcription</keyword>
<dbReference type="InterPro" id="IPR009057">
    <property type="entry name" value="Homeodomain-like_sf"/>
</dbReference>
<dbReference type="InterPro" id="IPR018060">
    <property type="entry name" value="HTH_AraC"/>
</dbReference>
<dbReference type="Proteomes" id="UP000014155">
    <property type="component" value="Unassembled WGS sequence"/>
</dbReference>
<name>S0FGN1_RUMCE</name>
<dbReference type="Gene3D" id="1.10.10.60">
    <property type="entry name" value="Homeodomain-like"/>
    <property type="match status" value="2"/>
</dbReference>
<evidence type="ECO:0000313" key="7">
    <source>
        <dbReference type="Proteomes" id="UP000014155"/>
    </source>
</evidence>
<evidence type="ECO:0000259" key="5">
    <source>
        <dbReference type="PROSITE" id="PS01124"/>
    </source>
</evidence>
<dbReference type="SUPFAM" id="SSF46689">
    <property type="entry name" value="Homeodomain-like"/>
    <property type="match status" value="2"/>
</dbReference>
<dbReference type="PANTHER" id="PTHR43280">
    <property type="entry name" value="ARAC-FAMILY TRANSCRIPTIONAL REGULATOR"/>
    <property type="match status" value="1"/>
</dbReference>
<accession>S0FGN1</accession>
<sequence length="767" mass="88243">MRAKKSFKKIQIFKGFLLSYILILILPFAFGSFVYFKALDIIEKDAKDARIFMLEQSSTIIDNYLKDLNKTVVSMSLNQNLNTLMYMNQPGYGSSDVYYLSLTQKEMKSFSASTTFESSIYVFLKKSDLVMTKTDTVFGIKEYYLTNHYNMPYDTWNQQILDSVHKMDIDPDNIIIDQLIPQNEKRYLTYVQTLPLSAPEKKLGAIVALINTDDINKLLMAVDESGTGYTYILDKNGRVITGVSNDSRRDFPSVSIDPGTARGFLFEKIDGEEMAVIHTQSQFNKWTYVTVLPTKVFWDKAIYIKKVILAIVIISLLMGVGISIYLTGRNLRPIQETMLTLRKVFKGELGNGRNEYDFLKNGVTKLINTHEEMKKSMENQALLMKSTFISRLIHGEINDQNEMEILSEHLDINLTGKRHIAAIIVLNRFSNPVNREALIEQDINRAIIENVIEKHMGLNCFTHIIDADQIALLLNFNIDDDRECEKIIETIFDNVKNELQEIFNINVNFSVGNLYGKVSDINLSFSEAKNALTAFNEINTDSSIIWYRDVKKESSGYYYPVELELQLINMAKSGNKNDIDRVMDIIYEENFVQRSLTNYMEYNLFFDMRGTIIKIIGDTGSKLDIKEVISSNYSSMEIRDIFNTMKTAYYSICNEARNKKKSHNSQLLEKLVEYIQSNYFSSEVSACNIAAQFNISESYFSQFFKEQTGETFSDFLEKMRINRACELLTGKTMSVEDTSRLVGYNSAYTFRRAFKRVMGVLPTEYRG</sequence>
<dbReference type="GO" id="GO:0043565">
    <property type="term" value="F:sequence-specific DNA binding"/>
    <property type="evidence" value="ECO:0007669"/>
    <property type="project" value="InterPro"/>
</dbReference>
<gene>
    <name evidence="6" type="ORF">CTER_3536</name>
</gene>
<evidence type="ECO:0000256" key="2">
    <source>
        <dbReference type="ARBA" id="ARBA00023125"/>
    </source>
</evidence>
<keyword evidence="4" id="KW-1133">Transmembrane helix</keyword>
<dbReference type="InterPro" id="IPR041522">
    <property type="entry name" value="CdaR_GGDEF"/>
</dbReference>
<dbReference type="STRING" id="1195236.CTER_3536"/>
<dbReference type="Gene3D" id="3.30.450.20">
    <property type="entry name" value="PAS domain"/>
    <property type="match status" value="1"/>
</dbReference>
<dbReference type="Pfam" id="PF12833">
    <property type="entry name" value="HTH_18"/>
    <property type="match status" value="1"/>
</dbReference>
<dbReference type="SMART" id="SM00342">
    <property type="entry name" value="HTH_ARAC"/>
    <property type="match status" value="1"/>
</dbReference>
<protein>
    <submittedName>
        <fullName evidence="6">AraC family transcriptional regulator</fullName>
    </submittedName>
</protein>
<keyword evidence="4" id="KW-0472">Membrane</keyword>
<feature type="domain" description="HTH araC/xylS-type" evidence="5">
    <location>
        <begin position="669"/>
        <end position="767"/>
    </location>
</feature>
<dbReference type="Pfam" id="PF17853">
    <property type="entry name" value="GGDEF_2"/>
    <property type="match status" value="1"/>
</dbReference>
<evidence type="ECO:0000313" key="6">
    <source>
        <dbReference type="EMBL" id="EMS70695.1"/>
    </source>
</evidence>
<evidence type="ECO:0000256" key="3">
    <source>
        <dbReference type="ARBA" id="ARBA00023163"/>
    </source>
</evidence>
<dbReference type="GO" id="GO:0003700">
    <property type="term" value="F:DNA-binding transcription factor activity"/>
    <property type="evidence" value="ECO:0007669"/>
    <property type="project" value="InterPro"/>
</dbReference>
<keyword evidence="2" id="KW-0238">DNA-binding</keyword>
<dbReference type="eggNOG" id="COG2207">
    <property type="taxonomic scope" value="Bacteria"/>
</dbReference>
<evidence type="ECO:0000256" key="4">
    <source>
        <dbReference type="SAM" id="Phobius"/>
    </source>
</evidence>
<comment type="caution">
    <text evidence="6">The sequence shown here is derived from an EMBL/GenBank/DDBJ whole genome shotgun (WGS) entry which is preliminary data.</text>
</comment>
<dbReference type="PANTHER" id="PTHR43280:SF2">
    <property type="entry name" value="HTH-TYPE TRANSCRIPTIONAL REGULATOR EXSA"/>
    <property type="match status" value="1"/>
</dbReference>
<feature type="transmembrane region" description="Helical" evidence="4">
    <location>
        <begin position="307"/>
        <end position="328"/>
    </location>
</feature>
<dbReference type="PROSITE" id="PS01124">
    <property type="entry name" value="HTH_ARAC_FAMILY_2"/>
    <property type="match status" value="1"/>
</dbReference>
<dbReference type="RefSeq" id="WP_004627971.1">
    <property type="nucleotide sequence ID" value="NZ_AORV01000049.1"/>
</dbReference>